<evidence type="ECO:0000313" key="2">
    <source>
        <dbReference type="EMBL" id="VDP42082.1"/>
    </source>
</evidence>
<dbReference type="Proteomes" id="UP000050761">
    <property type="component" value="Unassembled WGS sequence"/>
</dbReference>
<protein>
    <submittedName>
        <fullName evidence="4">Helitron_like_N domain-containing protein</fullName>
    </submittedName>
</protein>
<evidence type="ECO:0000313" key="3">
    <source>
        <dbReference type="Proteomes" id="UP000050761"/>
    </source>
</evidence>
<dbReference type="AlphaFoldDB" id="A0A183GMP8"/>
<organism evidence="3 4">
    <name type="scientific">Heligmosomoides polygyrus</name>
    <name type="common">Parasitic roundworm</name>
    <dbReference type="NCBI Taxonomy" id="6339"/>
    <lineage>
        <taxon>Eukaryota</taxon>
        <taxon>Metazoa</taxon>
        <taxon>Ecdysozoa</taxon>
        <taxon>Nematoda</taxon>
        <taxon>Chromadorea</taxon>
        <taxon>Rhabditida</taxon>
        <taxon>Rhabditina</taxon>
        <taxon>Rhabditomorpha</taxon>
        <taxon>Strongyloidea</taxon>
        <taxon>Heligmosomidae</taxon>
        <taxon>Heligmosomoides</taxon>
    </lineage>
</organism>
<accession>A0A3P8CT72</accession>
<dbReference type="Pfam" id="PF14214">
    <property type="entry name" value="Helitron_like_N"/>
    <property type="match status" value="1"/>
</dbReference>
<dbReference type="PANTHER" id="PTHR45786">
    <property type="entry name" value="DNA BINDING PROTEIN-LIKE"/>
    <property type="match status" value="1"/>
</dbReference>
<reference evidence="2 3" key="1">
    <citation type="submission" date="2018-11" db="EMBL/GenBank/DDBJ databases">
        <authorList>
            <consortium name="Pathogen Informatics"/>
        </authorList>
    </citation>
    <scope>NUCLEOTIDE SEQUENCE [LARGE SCALE GENOMIC DNA]</scope>
</reference>
<reference evidence="4" key="2">
    <citation type="submission" date="2019-09" db="UniProtKB">
        <authorList>
            <consortium name="WormBaseParasite"/>
        </authorList>
    </citation>
    <scope>IDENTIFICATION</scope>
</reference>
<dbReference type="WBParaSite" id="HPBE_0002396801-mRNA-1">
    <property type="protein sequence ID" value="HPBE_0002396801-mRNA-1"/>
    <property type="gene ID" value="HPBE_0002396801"/>
</dbReference>
<dbReference type="EMBL" id="UZAH01035685">
    <property type="protein sequence ID" value="VDP42082.1"/>
    <property type="molecule type" value="Genomic_DNA"/>
</dbReference>
<dbReference type="InterPro" id="IPR025476">
    <property type="entry name" value="Helitron_helicase-like"/>
</dbReference>
<dbReference type="PANTHER" id="PTHR45786:SF74">
    <property type="entry name" value="ATP-DEPENDENT DNA HELICASE"/>
    <property type="match status" value="1"/>
</dbReference>
<gene>
    <name evidence="2" type="ORF">HPBE_LOCUS23967</name>
</gene>
<evidence type="ECO:0000313" key="4">
    <source>
        <dbReference type="WBParaSite" id="HPBE_0002396801-mRNA-1"/>
    </source>
</evidence>
<name>A0A183GMP8_HELPZ</name>
<feature type="domain" description="Helitron helicase-like" evidence="1">
    <location>
        <begin position="211"/>
        <end position="359"/>
    </location>
</feature>
<dbReference type="OrthoDB" id="10039910at2759"/>
<keyword evidence="3" id="KW-1185">Reference proteome</keyword>
<accession>A0A183GMP8</accession>
<sequence>MAMASIAAQLDNPRGGGPYCFKVHGQIYHRVGALRPASGCVPHCAQVLILDTEEAADELAGREVNRECDRSTFVQLHHILLTVNPYVQAFRLMDEVSKEEEQRSIAAQQPRRSVHMVFRQLTTDDQRRYNIASSNEVAVVYVGDDENIPGERNLIVHERGGAVRTISYLSKLCDPLSYPLLFPRGEDGWHPEMEKASIGNGRRVRVTQKEYYSYLLFSRNGVFNPLLHAGKLFQQYVVDSWLKIEMNRLNFIRRNQKELRLETCRSLQDYMIGDENDSGPQGRRIVLAASFAGGPRFMVSQYQDAMTIVSKYGKPDIFLTFTCNPNWKEIQNNLEHGQCAADRPDLVARVFNLKVKALCN</sequence>
<evidence type="ECO:0000259" key="1">
    <source>
        <dbReference type="Pfam" id="PF14214"/>
    </source>
</evidence>
<proteinExistence type="predicted"/>